<keyword evidence="3" id="KW-1185">Reference proteome</keyword>
<comment type="caution">
    <text evidence="2">The sequence shown here is derived from an EMBL/GenBank/DDBJ whole genome shotgun (WGS) entry which is preliminary data.</text>
</comment>
<gene>
    <name evidence="2" type="ORF">P7K49_010904</name>
</gene>
<dbReference type="EMBL" id="JASSZA010000005">
    <property type="protein sequence ID" value="KAK2111158.1"/>
    <property type="molecule type" value="Genomic_DNA"/>
</dbReference>
<feature type="compositionally biased region" description="Pro residues" evidence="1">
    <location>
        <begin position="156"/>
        <end position="166"/>
    </location>
</feature>
<feature type="compositionally biased region" description="Polar residues" evidence="1">
    <location>
        <begin position="32"/>
        <end position="51"/>
    </location>
</feature>
<protein>
    <submittedName>
        <fullName evidence="2">Uncharacterized protein</fullName>
    </submittedName>
</protein>
<accession>A0ABQ9VRF1</accession>
<sequence length="185" mass="18546">MAVASVQVLPASYPFSLRHTAAPLTRKKPRSRQTGSSTVTSVGVRASSPSRRTPGASGKNGEQAEVTSSSSSSQSRAACPQGHGAVRGATGAIGGPLPPPARSPGRGALRAARGLGEADSPRRPLLPPRGVRPARPSPLSGLADVIGRRPTRRPRPPPPRSPPPLTPSASGGGGGGAFGGERASV</sequence>
<feature type="region of interest" description="Disordered" evidence="1">
    <location>
        <begin position="1"/>
        <end position="185"/>
    </location>
</feature>
<organism evidence="2 3">
    <name type="scientific">Saguinus oedipus</name>
    <name type="common">Cotton-top tamarin</name>
    <name type="synonym">Oedipomidas oedipus</name>
    <dbReference type="NCBI Taxonomy" id="9490"/>
    <lineage>
        <taxon>Eukaryota</taxon>
        <taxon>Metazoa</taxon>
        <taxon>Chordata</taxon>
        <taxon>Craniata</taxon>
        <taxon>Vertebrata</taxon>
        <taxon>Euteleostomi</taxon>
        <taxon>Mammalia</taxon>
        <taxon>Eutheria</taxon>
        <taxon>Euarchontoglires</taxon>
        <taxon>Primates</taxon>
        <taxon>Haplorrhini</taxon>
        <taxon>Platyrrhini</taxon>
        <taxon>Cebidae</taxon>
        <taxon>Callitrichinae</taxon>
        <taxon>Saguinus</taxon>
    </lineage>
</organism>
<dbReference type="Proteomes" id="UP001266305">
    <property type="component" value="Unassembled WGS sequence"/>
</dbReference>
<feature type="compositionally biased region" description="Low complexity" evidence="1">
    <location>
        <begin position="103"/>
        <end position="115"/>
    </location>
</feature>
<evidence type="ECO:0000313" key="3">
    <source>
        <dbReference type="Proteomes" id="UP001266305"/>
    </source>
</evidence>
<feature type="compositionally biased region" description="Gly residues" evidence="1">
    <location>
        <begin position="170"/>
        <end position="179"/>
    </location>
</feature>
<evidence type="ECO:0000313" key="2">
    <source>
        <dbReference type="EMBL" id="KAK2111158.1"/>
    </source>
</evidence>
<reference evidence="2 3" key="1">
    <citation type="submission" date="2023-05" db="EMBL/GenBank/DDBJ databases">
        <title>B98-5 Cell Line De Novo Hybrid Assembly: An Optical Mapping Approach.</title>
        <authorList>
            <person name="Kananen K."/>
            <person name="Auerbach J.A."/>
            <person name="Kautto E."/>
            <person name="Blachly J.S."/>
        </authorList>
    </citation>
    <scope>NUCLEOTIDE SEQUENCE [LARGE SCALE GENOMIC DNA]</scope>
    <source>
        <strain evidence="2">B95-8</strain>
        <tissue evidence="2">Cell line</tissue>
    </source>
</reference>
<evidence type="ECO:0000256" key="1">
    <source>
        <dbReference type="SAM" id="MobiDB-lite"/>
    </source>
</evidence>
<name>A0ABQ9VRF1_SAGOE</name>
<proteinExistence type="predicted"/>